<sequence length="61" mass="6709">MGTFVLDMALIGGGIIVLTAFIAVIVNGIGTKWFSKGEKDEFLEKSRSYQTTWRKVGGNKK</sequence>
<evidence type="ECO:0000313" key="2">
    <source>
        <dbReference type="EMBL" id="MFD1017863.1"/>
    </source>
</evidence>
<dbReference type="EMBL" id="JBHTKL010000001">
    <property type="protein sequence ID" value="MFD1017863.1"/>
    <property type="molecule type" value="Genomic_DNA"/>
</dbReference>
<accession>A0ABW3KYK2</accession>
<protein>
    <submittedName>
        <fullName evidence="2">Uncharacterized protein</fullName>
    </submittedName>
</protein>
<dbReference type="RefSeq" id="WP_386055932.1">
    <property type="nucleotide sequence ID" value="NZ_JBHTKL010000001.1"/>
</dbReference>
<proteinExistence type="predicted"/>
<gene>
    <name evidence="2" type="ORF">ACFQ2J_01515</name>
</gene>
<comment type="caution">
    <text evidence="2">The sequence shown here is derived from an EMBL/GenBank/DDBJ whole genome shotgun (WGS) entry which is preliminary data.</text>
</comment>
<evidence type="ECO:0000256" key="1">
    <source>
        <dbReference type="SAM" id="Phobius"/>
    </source>
</evidence>
<keyword evidence="1" id="KW-0812">Transmembrane</keyword>
<organism evidence="2 3">
    <name type="scientific">Thalassobacillus hwangdonensis</name>
    <dbReference type="NCBI Taxonomy" id="546108"/>
    <lineage>
        <taxon>Bacteria</taxon>
        <taxon>Bacillati</taxon>
        <taxon>Bacillota</taxon>
        <taxon>Bacilli</taxon>
        <taxon>Bacillales</taxon>
        <taxon>Bacillaceae</taxon>
        <taxon>Thalassobacillus</taxon>
    </lineage>
</organism>
<keyword evidence="1" id="KW-1133">Transmembrane helix</keyword>
<name>A0ABW3KYK2_9BACI</name>
<keyword evidence="1" id="KW-0472">Membrane</keyword>
<dbReference type="Proteomes" id="UP001596990">
    <property type="component" value="Unassembled WGS sequence"/>
</dbReference>
<reference evidence="3" key="1">
    <citation type="journal article" date="2019" name="Int. J. Syst. Evol. Microbiol.">
        <title>The Global Catalogue of Microorganisms (GCM) 10K type strain sequencing project: providing services to taxonomists for standard genome sequencing and annotation.</title>
        <authorList>
            <consortium name="The Broad Institute Genomics Platform"/>
            <consortium name="The Broad Institute Genome Sequencing Center for Infectious Disease"/>
            <person name="Wu L."/>
            <person name="Ma J."/>
        </authorList>
    </citation>
    <scope>NUCLEOTIDE SEQUENCE [LARGE SCALE GENOMIC DNA]</scope>
    <source>
        <strain evidence="3">CCUG 56607</strain>
    </source>
</reference>
<evidence type="ECO:0000313" key="3">
    <source>
        <dbReference type="Proteomes" id="UP001596990"/>
    </source>
</evidence>
<feature type="transmembrane region" description="Helical" evidence="1">
    <location>
        <begin position="6"/>
        <end position="29"/>
    </location>
</feature>
<keyword evidence="3" id="KW-1185">Reference proteome</keyword>